<protein>
    <submittedName>
        <fullName evidence="1">Uncharacterized protein</fullName>
    </submittedName>
</protein>
<dbReference type="EMBL" id="JBHRSA010000058">
    <property type="protein sequence ID" value="MFC3041881.1"/>
    <property type="molecule type" value="Genomic_DNA"/>
</dbReference>
<dbReference type="RefSeq" id="WP_390275092.1">
    <property type="nucleotide sequence ID" value="NZ_JBHRSA010000058.1"/>
</dbReference>
<organism evidence="1 2">
    <name type="scientific">Virgibacillus xinjiangensis</name>
    <dbReference type="NCBI Taxonomy" id="393090"/>
    <lineage>
        <taxon>Bacteria</taxon>
        <taxon>Bacillati</taxon>
        <taxon>Bacillota</taxon>
        <taxon>Bacilli</taxon>
        <taxon>Bacillales</taxon>
        <taxon>Bacillaceae</taxon>
        <taxon>Virgibacillus</taxon>
    </lineage>
</organism>
<gene>
    <name evidence="1" type="ORF">ACFOGI_16725</name>
</gene>
<proteinExistence type="predicted"/>
<sequence length="101" mass="11689">MQFISRSRGISSGEKIYQQHMLEIGRSIGLSAVARRNRQQMQFISRSRGISSGEKIYQQHMLEIGRSIDLSAEARRNRQQHRFIENSYIKKSKAAIGPYSF</sequence>
<dbReference type="Proteomes" id="UP001595279">
    <property type="component" value="Unassembled WGS sequence"/>
</dbReference>
<accession>A0ABV7CZM7</accession>
<reference evidence="2" key="1">
    <citation type="journal article" date="2019" name="Int. J. Syst. Evol. Microbiol.">
        <title>The Global Catalogue of Microorganisms (GCM) 10K type strain sequencing project: providing services to taxonomists for standard genome sequencing and annotation.</title>
        <authorList>
            <consortium name="The Broad Institute Genomics Platform"/>
            <consortium name="The Broad Institute Genome Sequencing Center for Infectious Disease"/>
            <person name="Wu L."/>
            <person name="Ma J."/>
        </authorList>
    </citation>
    <scope>NUCLEOTIDE SEQUENCE [LARGE SCALE GENOMIC DNA]</scope>
    <source>
        <strain evidence="2">KCTC 13128</strain>
    </source>
</reference>
<name>A0ABV7CZM7_9BACI</name>
<keyword evidence="2" id="KW-1185">Reference proteome</keyword>
<comment type="caution">
    <text evidence="1">The sequence shown here is derived from an EMBL/GenBank/DDBJ whole genome shotgun (WGS) entry which is preliminary data.</text>
</comment>
<evidence type="ECO:0000313" key="2">
    <source>
        <dbReference type="Proteomes" id="UP001595279"/>
    </source>
</evidence>
<evidence type="ECO:0000313" key="1">
    <source>
        <dbReference type="EMBL" id="MFC3041881.1"/>
    </source>
</evidence>